<reference evidence="1 2" key="1">
    <citation type="journal article" date="2021" name="Elife">
        <title>Chloroplast acquisition without the gene transfer in kleptoplastic sea slugs, Plakobranchus ocellatus.</title>
        <authorList>
            <person name="Maeda T."/>
            <person name="Takahashi S."/>
            <person name="Yoshida T."/>
            <person name="Shimamura S."/>
            <person name="Takaki Y."/>
            <person name="Nagai Y."/>
            <person name="Toyoda A."/>
            <person name="Suzuki Y."/>
            <person name="Arimoto A."/>
            <person name="Ishii H."/>
            <person name="Satoh N."/>
            <person name="Nishiyama T."/>
            <person name="Hasebe M."/>
            <person name="Maruyama T."/>
            <person name="Minagawa J."/>
            <person name="Obokata J."/>
            <person name="Shigenobu S."/>
        </authorList>
    </citation>
    <scope>NUCLEOTIDE SEQUENCE [LARGE SCALE GENOMIC DNA]</scope>
</reference>
<evidence type="ECO:0000313" key="2">
    <source>
        <dbReference type="Proteomes" id="UP000735302"/>
    </source>
</evidence>
<sequence>MQLQEQYWDYKNSNATTRTGMQLQEQYWNYKNSNATTRTGMQLQEQYCNYKNSNATRPVMQQQEQAAPSPQTECTINSTLGSYMYSCLRVALCLSYQFHIGT</sequence>
<accession>A0AAV3Z3L9</accession>
<name>A0AAV3Z3L9_9GAST</name>
<proteinExistence type="predicted"/>
<protein>
    <submittedName>
        <fullName evidence="1">Uncharacterized protein</fullName>
    </submittedName>
</protein>
<comment type="caution">
    <text evidence="1">The sequence shown here is derived from an EMBL/GenBank/DDBJ whole genome shotgun (WGS) entry which is preliminary data.</text>
</comment>
<evidence type="ECO:0000313" key="1">
    <source>
        <dbReference type="EMBL" id="GFN89342.1"/>
    </source>
</evidence>
<gene>
    <name evidence="1" type="ORF">PoB_001584800</name>
</gene>
<keyword evidence="2" id="KW-1185">Reference proteome</keyword>
<dbReference type="EMBL" id="BLXT01001930">
    <property type="protein sequence ID" value="GFN89342.1"/>
    <property type="molecule type" value="Genomic_DNA"/>
</dbReference>
<dbReference type="AlphaFoldDB" id="A0AAV3Z3L9"/>
<dbReference type="Proteomes" id="UP000735302">
    <property type="component" value="Unassembled WGS sequence"/>
</dbReference>
<organism evidence="1 2">
    <name type="scientific">Plakobranchus ocellatus</name>
    <dbReference type="NCBI Taxonomy" id="259542"/>
    <lineage>
        <taxon>Eukaryota</taxon>
        <taxon>Metazoa</taxon>
        <taxon>Spiralia</taxon>
        <taxon>Lophotrochozoa</taxon>
        <taxon>Mollusca</taxon>
        <taxon>Gastropoda</taxon>
        <taxon>Heterobranchia</taxon>
        <taxon>Euthyneura</taxon>
        <taxon>Panpulmonata</taxon>
        <taxon>Sacoglossa</taxon>
        <taxon>Placobranchoidea</taxon>
        <taxon>Plakobranchidae</taxon>
        <taxon>Plakobranchus</taxon>
    </lineage>
</organism>